<dbReference type="OrthoDB" id="10253869at2759"/>
<gene>
    <name evidence="6" type="primary">LOC108085665</name>
</gene>
<sequence length="513" mass="57267">MLPMSIGEIIFQEMVRHPKDIAQISEPEGTVLLREDLLENSMRIATFMRNLELTQSDFVGIVAGNSVHISAVAYACLFNGFALNAINPAYIADIIESLYQITQPRLIFCDGDVYDKVKAATSKLNVKLVSMRNHPEGVITIQEVLQTKVQGEFKPNPLKDKNPPMAILSTSGTTGTPKAVVLTNNIKVLSGFTYLTTCDVQYTASSLDWASGLWATITEAVYSTKRIISEKPLDPTETLKLFEKHQVTWFIQSPAQAAAIVSCPYFEEANLQSLRYYLVGGGRCTKEVFKKLQRKLNRNCINFAYGSSELGSIGSINWHFDEKPNSVGRPCPGYKFKIINGEGENLGPNEEGEVCINKGCHWPGYYGNPEATALAYKDNWLHSGDLGYVDDDGFVYIVERKKDLLKYQSNKYYPHELEELISRMPGVVEACAFGIWNVENGDEAAACILRKPDVQLTEQEVIDYVAQHAITQYLRLHDGCLIVDSLKRSPNGKTNRAANKEHYIKVKGIKIVT</sequence>
<evidence type="ECO:0000259" key="4">
    <source>
        <dbReference type="Pfam" id="PF13193"/>
    </source>
</evidence>
<name>A0A6P4JT49_DROKI</name>
<dbReference type="Proteomes" id="UP001652661">
    <property type="component" value="Chromosome 3R"/>
</dbReference>
<evidence type="ECO:0000256" key="2">
    <source>
        <dbReference type="ARBA" id="ARBA00023140"/>
    </source>
</evidence>
<dbReference type="InterPro" id="IPR000873">
    <property type="entry name" value="AMP-dep_synth/lig_dom"/>
</dbReference>
<dbReference type="GO" id="GO:0005777">
    <property type="term" value="C:peroxisome"/>
    <property type="evidence" value="ECO:0007669"/>
    <property type="project" value="UniProtKB-SubCell"/>
</dbReference>
<reference evidence="6" key="1">
    <citation type="submission" date="2025-08" db="UniProtKB">
        <authorList>
            <consortium name="RefSeq"/>
        </authorList>
    </citation>
    <scope>IDENTIFICATION</scope>
    <source>
        <strain evidence="6">14028-0561.14</strain>
        <tissue evidence="6">Whole fly</tissue>
    </source>
</reference>
<dbReference type="AlphaFoldDB" id="A0A6P4JT49"/>
<dbReference type="Gene3D" id="3.40.50.12780">
    <property type="entry name" value="N-terminal domain of ligase-like"/>
    <property type="match status" value="1"/>
</dbReference>
<comment type="subcellular location">
    <subcellularLocation>
        <location evidence="1">Peroxisome</location>
    </subcellularLocation>
</comment>
<dbReference type="InterPro" id="IPR042099">
    <property type="entry name" value="ANL_N_sf"/>
</dbReference>
<protein>
    <recommendedName>
        <fullName evidence="7">Luciferin 4-monooxygenase-like</fullName>
    </recommendedName>
</protein>
<feature type="domain" description="AMP-dependent synthetase/ligase" evidence="3">
    <location>
        <begin position="16"/>
        <end position="366"/>
    </location>
</feature>
<organism evidence="5 6">
    <name type="scientific">Drosophila kikkawai</name>
    <name type="common">Fruit fly</name>
    <dbReference type="NCBI Taxonomy" id="30033"/>
    <lineage>
        <taxon>Eukaryota</taxon>
        <taxon>Metazoa</taxon>
        <taxon>Ecdysozoa</taxon>
        <taxon>Arthropoda</taxon>
        <taxon>Hexapoda</taxon>
        <taxon>Insecta</taxon>
        <taxon>Pterygota</taxon>
        <taxon>Neoptera</taxon>
        <taxon>Endopterygota</taxon>
        <taxon>Diptera</taxon>
        <taxon>Brachycera</taxon>
        <taxon>Muscomorpha</taxon>
        <taxon>Ephydroidea</taxon>
        <taxon>Drosophilidae</taxon>
        <taxon>Drosophila</taxon>
        <taxon>Sophophora</taxon>
    </lineage>
</organism>
<evidence type="ECO:0008006" key="7">
    <source>
        <dbReference type="Google" id="ProtNLM"/>
    </source>
</evidence>
<proteinExistence type="predicted"/>
<evidence type="ECO:0000313" key="6">
    <source>
        <dbReference type="RefSeq" id="XP_017037844.3"/>
    </source>
</evidence>
<dbReference type="GO" id="GO:0004467">
    <property type="term" value="F:long-chain fatty acid-CoA ligase activity"/>
    <property type="evidence" value="ECO:0007669"/>
    <property type="project" value="TreeGrafter"/>
</dbReference>
<dbReference type="InterPro" id="IPR045851">
    <property type="entry name" value="AMP-bd_C_sf"/>
</dbReference>
<dbReference type="SUPFAM" id="SSF56801">
    <property type="entry name" value="Acetyl-CoA synthetase-like"/>
    <property type="match status" value="1"/>
</dbReference>
<evidence type="ECO:0000259" key="3">
    <source>
        <dbReference type="Pfam" id="PF00501"/>
    </source>
</evidence>
<accession>A0A6P4JT49</accession>
<evidence type="ECO:0000256" key="1">
    <source>
        <dbReference type="ARBA" id="ARBA00004275"/>
    </source>
</evidence>
<dbReference type="PANTHER" id="PTHR24096:SF353">
    <property type="entry name" value="GH16244P-RELATED"/>
    <property type="match status" value="1"/>
</dbReference>
<feature type="domain" description="AMP-binding enzyme C-terminal" evidence="4">
    <location>
        <begin position="416"/>
        <end position="493"/>
    </location>
</feature>
<dbReference type="InterPro" id="IPR025110">
    <property type="entry name" value="AMP-bd_C"/>
</dbReference>
<dbReference type="GO" id="GO:0046949">
    <property type="term" value="P:fatty-acyl-CoA biosynthetic process"/>
    <property type="evidence" value="ECO:0007669"/>
    <property type="project" value="TreeGrafter"/>
</dbReference>
<dbReference type="CDD" id="cd05911">
    <property type="entry name" value="Firefly_Luc_like"/>
    <property type="match status" value="1"/>
</dbReference>
<dbReference type="Gene3D" id="3.30.300.30">
    <property type="match status" value="1"/>
</dbReference>
<dbReference type="Pfam" id="PF13193">
    <property type="entry name" value="AMP-binding_C"/>
    <property type="match status" value="1"/>
</dbReference>
<evidence type="ECO:0000313" key="5">
    <source>
        <dbReference type="Proteomes" id="UP001652661"/>
    </source>
</evidence>
<dbReference type="PANTHER" id="PTHR24096">
    <property type="entry name" value="LONG-CHAIN-FATTY-ACID--COA LIGASE"/>
    <property type="match status" value="1"/>
</dbReference>
<keyword evidence="5" id="KW-1185">Reference proteome</keyword>
<dbReference type="GeneID" id="108085665"/>
<dbReference type="RefSeq" id="XP_017037844.3">
    <property type="nucleotide sequence ID" value="XM_017182355.3"/>
</dbReference>
<dbReference type="Pfam" id="PF00501">
    <property type="entry name" value="AMP-binding"/>
    <property type="match status" value="1"/>
</dbReference>
<keyword evidence="2" id="KW-0576">Peroxisome</keyword>